<dbReference type="InterPro" id="IPR003593">
    <property type="entry name" value="AAA+_ATPase"/>
</dbReference>
<dbReference type="EMBL" id="AYKW01000023">
    <property type="protein sequence ID" value="PIL28601.1"/>
    <property type="molecule type" value="Genomic_DNA"/>
</dbReference>
<dbReference type="Pfam" id="PF22942">
    <property type="entry name" value="DUF7025"/>
    <property type="match status" value="1"/>
</dbReference>
<dbReference type="InterPro" id="IPR003959">
    <property type="entry name" value="ATPase_AAA_core"/>
</dbReference>
<keyword evidence="3" id="KW-1185">Reference proteome</keyword>
<evidence type="ECO:0000313" key="2">
    <source>
        <dbReference type="EMBL" id="PIL28601.1"/>
    </source>
</evidence>
<dbReference type="SMART" id="SM00382">
    <property type="entry name" value="AAA"/>
    <property type="match status" value="1"/>
</dbReference>
<accession>A0A2G8S4B0</accession>
<dbReference type="GO" id="GO:0016887">
    <property type="term" value="F:ATP hydrolysis activity"/>
    <property type="evidence" value="ECO:0007669"/>
    <property type="project" value="InterPro"/>
</dbReference>
<comment type="caution">
    <text evidence="2">The sequence shown here is derived from an EMBL/GenBank/DDBJ whole genome shotgun (WGS) entry which is preliminary data.</text>
</comment>
<organism evidence="2 3">
    <name type="scientific">Ganoderma sinense ZZ0214-1</name>
    <dbReference type="NCBI Taxonomy" id="1077348"/>
    <lineage>
        <taxon>Eukaryota</taxon>
        <taxon>Fungi</taxon>
        <taxon>Dikarya</taxon>
        <taxon>Basidiomycota</taxon>
        <taxon>Agaricomycotina</taxon>
        <taxon>Agaricomycetes</taxon>
        <taxon>Polyporales</taxon>
        <taxon>Polyporaceae</taxon>
        <taxon>Ganoderma</taxon>
    </lineage>
</organism>
<feature type="domain" description="AAA+ ATPase" evidence="1">
    <location>
        <begin position="559"/>
        <end position="684"/>
    </location>
</feature>
<dbReference type="STRING" id="1077348.A0A2G8S4B0"/>
<name>A0A2G8S4B0_9APHY</name>
<gene>
    <name evidence="2" type="ORF">GSI_08643</name>
</gene>
<dbReference type="OrthoDB" id="10042665at2759"/>
<protein>
    <recommendedName>
        <fullName evidence="1">AAA+ ATPase domain-containing protein</fullName>
    </recommendedName>
</protein>
<dbReference type="PANTHER" id="PTHR46411">
    <property type="entry name" value="FAMILY ATPASE, PUTATIVE-RELATED"/>
    <property type="match status" value="1"/>
</dbReference>
<dbReference type="Proteomes" id="UP000230002">
    <property type="component" value="Unassembled WGS sequence"/>
</dbReference>
<evidence type="ECO:0000313" key="3">
    <source>
        <dbReference type="Proteomes" id="UP000230002"/>
    </source>
</evidence>
<dbReference type="PANTHER" id="PTHR46411:SF3">
    <property type="entry name" value="AAA+ ATPASE DOMAIN-CONTAINING PROTEIN"/>
    <property type="match status" value="1"/>
</dbReference>
<dbReference type="InterPro" id="IPR027417">
    <property type="entry name" value="P-loop_NTPase"/>
</dbReference>
<dbReference type="Gene3D" id="3.40.50.300">
    <property type="entry name" value="P-loop containing nucleotide triphosphate hydrolases"/>
    <property type="match status" value="1"/>
</dbReference>
<proteinExistence type="predicted"/>
<dbReference type="Pfam" id="PF00004">
    <property type="entry name" value="AAA"/>
    <property type="match status" value="1"/>
</dbReference>
<dbReference type="InterPro" id="IPR054289">
    <property type="entry name" value="DUF7025"/>
</dbReference>
<dbReference type="GO" id="GO:0005524">
    <property type="term" value="F:ATP binding"/>
    <property type="evidence" value="ECO:0007669"/>
    <property type="project" value="InterPro"/>
</dbReference>
<evidence type="ECO:0000259" key="1">
    <source>
        <dbReference type="SMART" id="SM00382"/>
    </source>
</evidence>
<reference evidence="2 3" key="1">
    <citation type="journal article" date="2015" name="Sci. Rep.">
        <title>Chromosome-level genome map provides insights into diverse defense mechanisms in the medicinal fungus Ganoderma sinense.</title>
        <authorList>
            <person name="Zhu Y."/>
            <person name="Xu J."/>
            <person name="Sun C."/>
            <person name="Zhou S."/>
            <person name="Xu H."/>
            <person name="Nelson D.R."/>
            <person name="Qian J."/>
            <person name="Song J."/>
            <person name="Luo H."/>
            <person name="Xiang L."/>
            <person name="Li Y."/>
            <person name="Xu Z."/>
            <person name="Ji A."/>
            <person name="Wang L."/>
            <person name="Lu S."/>
            <person name="Hayward A."/>
            <person name="Sun W."/>
            <person name="Li X."/>
            <person name="Schwartz D.C."/>
            <person name="Wang Y."/>
            <person name="Chen S."/>
        </authorList>
    </citation>
    <scope>NUCLEOTIDE SEQUENCE [LARGE SCALE GENOMIC DNA]</scope>
    <source>
        <strain evidence="2 3">ZZ0214-1</strain>
    </source>
</reference>
<sequence>MRGRHRSSRLMHAVPAGQPMPLPPRFVNLLGMPVGAVGHDEAAPGFAMPAQAGEMVEFDPSKEPAEDVEEPVPEGPPGSVLEIRFLHEIHDVFKNQWTIRPAPPQTEDSPGTKNDAVKYNVYAFAVIRKFNHSQDGKTNTFNVTTVLQVNSPELIKVGQEVIGHVQGISWTAKPLRIDPNTLLAWFPELQAFADDLSSKVANEPEDSPLHTKHKHLSHLLGYLKDTYGSTIDNLNSLLKHDEITFNLLWSLFVPGKTTLYTLCPITSEPRCLRLVHSELCQKADNQAAVSAAYDPTGLLTSKQSQEQQMQYFWRLVVEYVEVDIGAPADNLGDLGTGANASAGQKNSFGYAGLGRVIDVPRFKGTKKISSLIAYPIQYYPGPGGTAGLKARLIERGKKWASFAGGMHHVAYRGLAFRFKEVSHIKASVNGRIMIDRKTFADTVPNYPMLPRVTKNLAGQDIDRHAQRANAGVVVDASPTRELTEEELLLTSPIVYGFSFSDKQWFEFIVERVERFEWNDEAFEQLVIPPKHKQVLKTLVESHNAGSSRKFDDFVSGKGHGLVINLFGNPGTGKSLTAEAMSEYVRKPLYVVGAADLGTHAEALDNNLTNILKVSAIWGAVVLIDEADVFLEERTLAHLERNAMVAVFLRQLEYFRGILFLTTNRVRVFDEAFQSRIHVSLRYADLSSDAKRQIWVAFLKRVNGSGLLNGGISTDELHTLGEKKVNGRQIKNIVKTAGALAQGRQEKLGFEHLEQVLDLMEQFDTAHIMYQ</sequence>
<dbReference type="AlphaFoldDB" id="A0A2G8S4B0"/>
<dbReference type="SUPFAM" id="SSF52540">
    <property type="entry name" value="P-loop containing nucleoside triphosphate hydrolases"/>
    <property type="match status" value="1"/>
</dbReference>